<sequence length="107" mass="12375">MIMTREELKQEVQKWVNGADRYQMNLQPNLDYATNEIMKLVDKYVLSCVMKEKEIKVNKIEPGQPLFPTPTCPSCGSKEYTISSNYAGNIRCGKCGKYFFFIFSRSL</sequence>
<reference evidence="1" key="2">
    <citation type="submission" date="2021-09" db="EMBL/GenBank/DDBJ databases">
        <authorList>
            <person name="Gilroy R."/>
        </authorList>
    </citation>
    <scope>NUCLEOTIDE SEQUENCE</scope>
    <source>
        <strain evidence="1">6966</strain>
    </source>
</reference>
<protein>
    <submittedName>
        <fullName evidence="1">Uncharacterized protein</fullName>
    </submittedName>
</protein>
<organism evidence="1 2">
    <name type="scientific">Butyricimonas virosa</name>
    <dbReference type="NCBI Taxonomy" id="544645"/>
    <lineage>
        <taxon>Bacteria</taxon>
        <taxon>Pseudomonadati</taxon>
        <taxon>Bacteroidota</taxon>
        <taxon>Bacteroidia</taxon>
        <taxon>Bacteroidales</taxon>
        <taxon>Odoribacteraceae</taxon>
        <taxon>Butyricimonas</taxon>
    </lineage>
</organism>
<dbReference type="EMBL" id="DYVS01000149">
    <property type="protein sequence ID" value="HJF70872.1"/>
    <property type="molecule type" value="Genomic_DNA"/>
</dbReference>
<comment type="caution">
    <text evidence="1">The sequence shown here is derived from an EMBL/GenBank/DDBJ whole genome shotgun (WGS) entry which is preliminary data.</text>
</comment>
<proteinExistence type="predicted"/>
<gene>
    <name evidence="1" type="ORF">K8V05_08985</name>
</gene>
<dbReference type="AlphaFoldDB" id="A0A921H3E1"/>
<evidence type="ECO:0000313" key="1">
    <source>
        <dbReference type="EMBL" id="HJF70872.1"/>
    </source>
</evidence>
<accession>A0A921H3E1</accession>
<dbReference type="Proteomes" id="UP000742098">
    <property type="component" value="Unassembled WGS sequence"/>
</dbReference>
<name>A0A921H3E1_9BACT</name>
<reference evidence="1" key="1">
    <citation type="journal article" date="2021" name="PeerJ">
        <title>Extensive microbial diversity within the chicken gut microbiome revealed by metagenomics and culture.</title>
        <authorList>
            <person name="Gilroy R."/>
            <person name="Ravi A."/>
            <person name="Getino M."/>
            <person name="Pursley I."/>
            <person name="Horton D.L."/>
            <person name="Alikhan N.F."/>
            <person name="Baker D."/>
            <person name="Gharbi K."/>
            <person name="Hall N."/>
            <person name="Watson M."/>
            <person name="Adriaenssens E.M."/>
            <person name="Foster-Nyarko E."/>
            <person name="Jarju S."/>
            <person name="Secka A."/>
            <person name="Antonio M."/>
            <person name="Oren A."/>
            <person name="Chaudhuri R.R."/>
            <person name="La Ragione R."/>
            <person name="Hildebrand F."/>
            <person name="Pallen M.J."/>
        </authorList>
    </citation>
    <scope>NUCLEOTIDE SEQUENCE</scope>
    <source>
        <strain evidence="1">6966</strain>
    </source>
</reference>
<evidence type="ECO:0000313" key="2">
    <source>
        <dbReference type="Proteomes" id="UP000742098"/>
    </source>
</evidence>